<feature type="compositionally biased region" description="Basic and acidic residues" evidence="1">
    <location>
        <begin position="123"/>
        <end position="137"/>
    </location>
</feature>
<dbReference type="AlphaFoldDB" id="A0A225VKP8"/>
<feature type="compositionally biased region" description="Basic residues" evidence="1">
    <location>
        <begin position="80"/>
        <end position="95"/>
    </location>
</feature>
<feature type="compositionally biased region" description="Basic and acidic residues" evidence="1">
    <location>
        <begin position="209"/>
        <end position="222"/>
    </location>
</feature>
<evidence type="ECO:0000313" key="3">
    <source>
        <dbReference type="Proteomes" id="UP000198211"/>
    </source>
</evidence>
<feature type="compositionally biased region" description="Polar residues" evidence="1">
    <location>
        <begin position="17"/>
        <end position="34"/>
    </location>
</feature>
<proteinExistence type="predicted"/>
<evidence type="ECO:0000313" key="2">
    <source>
        <dbReference type="EMBL" id="OWZ05915.1"/>
    </source>
</evidence>
<name>A0A225VKP8_9STRA</name>
<gene>
    <name evidence="2" type="ORF">PHMEG_00021908</name>
</gene>
<sequence>MITRGQEPTDAPASPSPRATTVPSDSETQATSPNVVDVTDGGSFRWRPLRGSCPTLLRSVPVRAPRRSRYSTAHSTKPEKGRRKRQSVQARRRRLLNPQKNADRAPALRLGARSEVTSKTAKKPKEAITAREPGDASREDAFGLSEFIASIQLGTASVTAPPVTADPLPMVPSPRAAPEVTNVVDELRALKEEVLLLHGHVSGASQDVPEPHYDGYFDRTKR</sequence>
<organism evidence="2 3">
    <name type="scientific">Phytophthora megakarya</name>
    <dbReference type="NCBI Taxonomy" id="4795"/>
    <lineage>
        <taxon>Eukaryota</taxon>
        <taxon>Sar</taxon>
        <taxon>Stramenopiles</taxon>
        <taxon>Oomycota</taxon>
        <taxon>Peronosporomycetes</taxon>
        <taxon>Peronosporales</taxon>
        <taxon>Peronosporaceae</taxon>
        <taxon>Phytophthora</taxon>
    </lineage>
</organism>
<feature type="region of interest" description="Disordered" evidence="1">
    <location>
        <begin position="202"/>
        <end position="222"/>
    </location>
</feature>
<accession>A0A225VKP8</accession>
<keyword evidence="3" id="KW-1185">Reference proteome</keyword>
<feature type="region of interest" description="Disordered" evidence="1">
    <location>
        <begin position="1"/>
        <end position="137"/>
    </location>
</feature>
<dbReference type="EMBL" id="NBNE01004198">
    <property type="protein sequence ID" value="OWZ05915.1"/>
    <property type="molecule type" value="Genomic_DNA"/>
</dbReference>
<reference evidence="3" key="1">
    <citation type="submission" date="2017-03" db="EMBL/GenBank/DDBJ databases">
        <title>Phytopthora megakarya and P. palmivora, two closely related causual agents of cacao black pod achieved similar genome size and gene model numbers by different mechanisms.</title>
        <authorList>
            <person name="Ali S."/>
            <person name="Shao J."/>
            <person name="Larry D.J."/>
            <person name="Kronmiller B."/>
            <person name="Shen D."/>
            <person name="Strem M.D."/>
            <person name="Melnick R.L."/>
            <person name="Guiltinan M.J."/>
            <person name="Tyler B.M."/>
            <person name="Meinhardt L.W."/>
            <person name="Bailey B.A."/>
        </authorList>
    </citation>
    <scope>NUCLEOTIDE SEQUENCE [LARGE SCALE GENOMIC DNA]</scope>
    <source>
        <strain evidence="3">zdho120</strain>
    </source>
</reference>
<evidence type="ECO:0000256" key="1">
    <source>
        <dbReference type="SAM" id="MobiDB-lite"/>
    </source>
</evidence>
<dbReference type="Proteomes" id="UP000198211">
    <property type="component" value="Unassembled WGS sequence"/>
</dbReference>
<protein>
    <submittedName>
        <fullName evidence="2">Uncharacterized protein</fullName>
    </submittedName>
</protein>
<comment type="caution">
    <text evidence="2">The sequence shown here is derived from an EMBL/GenBank/DDBJ whole genome shotgun (WGS) entry which is preliminary data.</text>
</comment>